<dbReference type="InterPro" id="IPR036980">
    <property type="entry name" value="RNase_P/MRP_Rpp29_sf"/>
</dbReference>
<dbReference type="EMBL" id="AGNL01002713">
    <property type="protein sequence ID" value="EJK75805.1"/>
    <property type="molecule type" value="Genomic_DNA"/>
</dbReference>
<evidence type="ECO:0000313" key="3">
    <source>
        <dbReference type="Proteomes" id="UP000266841"/>
    </source>
</evidence>
<dbReference type="Proteomes" id="UP000266841">
    <property type="component" value="Unassembled WGS sequence"/>
</dbReference>
<feature type="region of interest" description="Disordered" evidence="1">
    <location>
        <begin position="178"/>
        <end position="209"/>
    </location>
</feature>
<keyword evidence="3" id="KW-1185">Reference proteome</keyword>
<dbReference type="GO" id="GO:0030677">
    <property type="term" value="C:ribonuclease P complex"/>
    <property type="evidence" value="ECO:0007669"/>
    <property type="project" value="InterPro"/>
</dbReference>
<proteinExistence type="predicted"/>
<reference evidence="2 3" key="1">
    <citation type="journal article" date="2012" name="Genome Biol.">
        <title>Genome and low-iron response of an oceanic diatom adapted to chronic iron limitation.</title>
        <authorList>
            <person name="Lommer M."/>
            <person name="Specht M."/>
            <person name="Roy A.S."/>
            <person name="Kraemer L."/>
            <person name="Andreson R."/>
            <person name="Gutowska M.A."/>
            <person name="Wolf J."/>
            <person name="Bergner S.V."/>
            <person name="Schilhabel M.B."/>
            <person name="Klostermeier U.C."/>
            <person name="Beiko R.G."/>
            <person name="Rosenstiel P."/>
            <person name="Hippler M."/>
            <person name="Laroche J."/>
        </authorList>
    </citation>
    <scope>NUCLEOTIDE SEQUENCE [LARGE SCALE GENOMIC DNA]</scope>
    <source>
        <strain evidence="2 3">CCMP1005</strain>
    </source>
</reference>
<evidence type="ECO:0000313" key="2">
    <source>
        <dbReference type="EMBL" id="EJK75805.1"/>
    </source>
</evidence>
<protein>
    <submittedName>
        <fullName evidence="2">Uncharacterized protein</fullName>
    </submittedName>
</protein>
<comment type="caution">
    <text evidence="2">The sequence shown here is derived from an EMBL/GenBank/DDBJ whole genome shotgun (WGS) entry which is preliminary data.</text>
</comment>
<dbReference type="Gene3D" id="2.30.30.210">
    <property type="entry name" value="Ribonuclease P/MRP, subunit p29"/>
    <property type="match status" value="1"/>
</dbReference>
<sequence length="353" mass="38821">MAKPALSPSAGASLSKDDLYAPLSKKSDESHSLSLRTSLRESALITFLSKTSEILKSSKNECEFELYQRIGGSIAQHGAGAGERSNGANRNALEAKLQNRTLILVGGGIQTTGIVNNINESGCLKSGTAHGRRKRMRGAGRRGIFGSVSNKKRKKLMRLANAVDYDTGRKRMVKDTGMDKSYGANFDPDDVAKDESLNRRGPGRVQSKSEATCAVHKHDPKETTKEVINNINLMWTEYFRKLTASLDAVDEIESDLAALDKDRQLSKMLATSEKIGMAVTIIECPSRQNLIERRGVVVNETGEMWKLALLNQTFKTEHHASSSWAFLRVPKRGTVFRVDITSSNGNVNSMILY</sequence>
<accession>K0TEI9</accession>
<dbReference type="AlphaFoldDB" id="K0TEI9"/>
<gene>
    <name evidence="2" type="ORF">THAOC_02465</name>
</gene>
<evidence type="ECO:0000256" key="1">
    <source>
        <dbReference type="SAM" id="MobiDB-lite"/>
    </source>
</evidence>
<name>K0TEI9_THAOC</name>
<dbReference type="GO" id="GO:0003723">
    <property type="term" value="F:RNA binding"/>
    <property type="evidence" value="ECO:0007669"/>
    <property type="project" value="InterPro"/>
</dbReference>
<organism evidence="2 3">
    <name type="scientific">Thalassiosira oceanica</name>
    <name type="common">Marine diatom</name>
    <dbReference type="NCBI Taxonomy" id="159749"/>
    <lineage>
        <taxon>Eukaryota</taxon>
        <taxon>Sar</taxon>
        <taxon>Stramenopiles</taxon>
        <taxon>Ochrophyta</taxon>
        <taxon>Bacillariophyta</taxon>
        <taxon>Coscinodiscophyceae</taxon>
        <taxon>Thalassiosirophycidae</taxon>
        <taxon>Thalassiosirales</taxon>
        <taxon>Thalassiosiraceae</taxon>
        <taxon>Thalassiosira</taxon>
    </lineage>
</organism>
<dbReference type="GO" id="GO:0008033">
    <property type="term" value="P:tRNA processing"/>
    <property type="evidence" value="ECO:0007669"/>
    <property type="project" value="InterPro"/>
</dbReference>